<dbReference type="GO" id="GO:0006313">
    <property type="term" value="P:DNA transposition"/>
    <property type="evidence" value="ECO:0007669"/>
    <property type="project" value="InterPro"/>
</dbReference>
<keyword evidence="1" id="KW-1133">Transmembrane helix</keyword>
<evidence type="ECO:0000259" key="2">
    <source>
        <dbReference type="Pfam" id="PF01609"/>
    </source>
</evidence>
<reference evidence="3" key="1">
    <citation type="submission" date="2016-10" db="EMBL/GenBank/DDBJ databases">
        <authorList>
            <person name="de Groot N.N."/>
        </authorList>
    </citation>
    <scope>NUCLEOTIDE SEQUENCE</scope>
</reference>
<keyword evidence="1" id="KW-0812">Transmembrane</keyword>
<name>A0A1W1C798_9ZZZZ</name>
<dbReference type="GO" id="GO:0003677">
    <property type="term" value="F:DNA binding"/>
    <property type="evidence" value="ECO:0007669"/>
    <property type="project" value="InterPro"/>
</dbReference>
<keyword evidence="1" id="KW-0472">Membrane</keyword>
<proteinExistence type="predicted"/>
<organism evidence="3">
    <name type="scientific">hydrothermal vent metagenome</name>
    <dbReference type="NCBI Taxonomy" id="652676"/>
    <lineage>
        <taxon>unclassified sequences</taxon>
        <taxon>metagenomes</taxon>
        <taxon>ecological metagenomes</taxon>
    </lineage>
</organism>
<protein>
    <submittedName>
        <fullName evidence="3">Mobile element protein</fullName>
    </submittedName>
</protein>
<evidence type="ECO:0000313" key="3">
    <source>
        <dbReference type="EMBL" id="SFV61604.1"/>
    </source>
</evidence>
<dbReference type="PANTHER" id="PTHR33803:SF3">
    <property type="entry name" value="BLL1974 PROTEIN"/>
    <property type="match status" value="1"/>
</dbReference>
<dbReference type="InterPro" id="IPR002559">
    <property type="entry name" value="Transposase_11"/>
</dbReference>
<feature type="transmembrane region" description="Helical" evidence="1">
    <location>
        <begin position="207"/>
        <end position="225"/>
    </location>
</feature>
<dbReference type="Pfam" id="PF01609">
    <property type="entry name" value="DDE_Tnp_1"/>
    <property type="match status" value="1"/>
</dbReference>
<evidence type="ECO:0000256" key="1">
    <source>
        <dbReference type="SAM" id="Phobius"/>
    </source>
</evidence>
<feature type="domain" description="Transposase IS4-like" evidence="2">
    <location>
        <begin position="60"/>
        <end position="201"/>
    </location>
</feature>
<gene>
    <name evidence="3" type="ORF">MNB_SM-6-21</name>
</gene>
<dbReference type="EMBL" id="FPHK01000054">
    <property type="protein sequence ID" value="SFV61604.1"/>
    <property type="molecule type" value="Genomic_DNA"/>
</dbReference>
<dbReference type="AlphaFoldDB" id="A0A1W1C798"/>
<sequence length="246" mass="28788">MKRLKTIAKTLIRDLDRNFTPEQHQKYAKDFYLYMRVLLQTKDSKNKIYSLHEPHAYAVGKGKDHKRWEYGTKASLVTTKNGSVIIGVVSHERNEHDSKTLEAALTSAQSNRDKPIQEAICDRGYKGKKEVLGVEICIPSKELKRDTKYQKEVKREKFRRRAAIEPIIGHVKSDHRMKINYLKGFIGDEINLLLAASAFNMKKWMNNFIQLIILFRIILIIYALAHQKEQEREKYLQVFLLLLKLC</sequence>
<dbReference type="PANTHER" id="PTHR33803">
    <property type="entry name" value="IS1478 TRANSPOSASE"/>
    <property type="match status" value="1"/>
</dbReference>
<accession>A0A1W1C798</accession>
<dbReference type="GO" id="GO:0004803">
    <property type="term" value="F:transposase activity"/>
    <property type="evidence" value="ECO:0007669"/>
    <property type="project" value="InterPro"/>
</dbReference>